<dbReference type="SUPFAM" id="SSF46785">
    <property type="entry name" value="Winged helix' DNA-binding domain"/>
    <property type="match status" value="1"/>
</dbReference>
<dbReference type="PANTHER" id="PTHR43537">
    <property type="entry name" value="TRANSCRIPTIONAL REGULATOR, GNTR FAMILY"/>
    <property type="match status" value="1"/>
</dbReference>
<dbReference type="InterPro" id="IPR036390">
    <property type="entry name" value="WH_DNA-bd_sf"/>
</dbReference>
<evidence type="ECO:0000256" key="1">
    <source>
        <dbReference type="ARBA" id="ARBA00023015"/>
    </source>
</evidence>
<feature type="domain" description="HTH gntR-type" evidence="4">
    <location>
        <begin position="19"/>
        <end position="86"/>
    </location>
</feature>
<evidence type="ECO:0000313" key="6">
    <source>
        <dbReference type="Proteomes" id="UP000646365"/>
    </source>
</evidence>
<dbReference type="Pfam" id="PF00392">
    <property type="entry name" value="GntR"/>
    <property type="match status" value="1"/>
</dbReference>
<reference evidence="5" key="1">
    <citation type="journal article" date="2014" name="Int. J. Syst. Evol. Microbiol.">
        <title>Complete genome sequence of Corynebacterium casei LMG S-19264T (=DSM 44701T), isolated from a smear-ripened cheese.</title>
        <authorList>
            <consortium name="US DOE Joint Genome Institute (JGI-PGF)"/>
            <person name="Walter F."/>
            <person name="Albersmeier A."/>
            <person name="Kalinowski J."/>
            <person name="Ruckert C."/>
        </authorList>
    </citation>
    <scope>NUCLEOTIDE SEQUENCE</scope>
    <source>
        <strain evidence="5">CGMCC 1.15725</strain>
    </source>
</reference>
<dbReference type="InterPro" id="IPR008920">
    <property type="entry name" value="TF_FadR/GntR_C"/>
</dbReference>
<dbReference type="Proteomes" id="UP000646365">
    <property type="component" value="Unassembled WGS sequence"/>
</dbReference>
<keyword evidence="3" id="KW-0804">Transcription</keyword>
<reference evidence="5" key="2">
    <citation type="submission" date="2020-09" db="EMBL/GenBank/DDBJ databases">
        <authorList>
            <person name="Sun Q."/>
            <person name="Zhou Y."/>
        </authorList>
    </citation>
    <scope>NUCLEOTIDE SEQUENCE</scope>
    <source>
        <strain evidence="5">CGMCC 1.15725</strain>
    </source>
</reference>
<protein>
    <submittedName>
        <fullName evidence="5">GntR family transcriptional regulator</fullName>
    </submittedName>
</protein>
<accession>A0A8J2YZA8</accession>
<dbReference type="GO" id="GO:0003677">
    <property type="term" value="F:DNA binding"/>
    <property type="evidence" value="ECO:0007669"/>
    <property type="project" value="UniProtKB-KW"/>
</dbReference>
<dbReference type="Gene3D" id="1.10.10.10">
    <property type="entry name" value="Winged helix-like DNA-binding domain superfamily/Winged helix DNA-binding domain"/>
    <property type="match status" value="1"/>
</dbReference>
<keyword evidence="1" id="KW-0805">Transcription regulation</keyword>
<keyword evidence="6" id="KW-1185">Reference proteome</keyword>
<dbReference type="PANTHER" id="PTHR43537:SF49">
    <property type="entry name" value="TRANSCRIPTIONAL REGULATORY PROTEIN"/>
    <property type="match status" value="1"/>
</dbReference>
<sequence length="229" mass="24969">MSSSLDLLPASDEAADGSASLAQIAYDRIFDAIQTGRFAPGARIKETELTAWLSMSRTPVRDALVRLSGEGLLRHEAYRGIVIASLDRQMVVELFLAREALEGAAAGLAARYADEAEVAALQALIELERGVAGDPVAGARYNRKFHAEIYVCAHNRYLLTPLRALWSQMALVTRQTRRSQGRSDEALREHEAIVAAIAARDPVAAEAAARQHIRAAQKALLTDWIEARP</sequence>
<dbReference type="InterPro" id="IPR011711">
    <property type="entry name" value="GntR_C"/>
</dbReference>
<dbReference type="GO" id="GO:0003700">
    <property type="term" value="F:DNA-binding transcription factor activity"/>
    <property type="evidence" value="ECO:0007669"/>
    <property type="project" value="InterPro"/>
</dbReference>
<evidence type="ECO:0000256" key="3">
    <source>
        <dbReference type="ARBA" id="ARBA00023163"/>
    </source>
</evidence>
<evidence type="ECO:0000256" key="2">
    <source>
        <dbReference type="ARBA" id="ARBA00023125"/>
    </source>
</evidence>
<dbReference type="Gene3D" id="1.20.120.530">
    <property type="entry name" value="GntR ligand-binding domain-like"/>
    <property type="match status" value="1"/>
</dbReference>
<dbReference type="PROSITE" id="PS50949">
    <property type="entry name" value="HTH_GNTR"/>
    <property type="match status" value="1"/>
</dbReference>
<keyword evidence="2" id="KW-0238">DNA-binding</keyword>
<evidence type="ECO:0000259" key="4">
    <source>
        <dbReference type="PROSITE" id="PS50949"/>
    </source>
</evidence>
<dbReference type="InterPro" id="IPR036388">
    <property type="entry name" value="WH-like_DNA-bd_sf"/>
</dbReference>
<evidence type="ECO:0000313" key="5">
    <source>
        <dbReference type="EMBL" id="GGF39710.1"/>
    </source>
</evidence>
<dbReference type="AlphaFoldDB" id="A0A8J2YZA8"/>
<dbReference type="EMBL" id="BMJQ01000016">
    <property type="protein sequence ID" value="GGF39710.1"/>
    <property type="molecule type" value="Genomic_DNA"/>
</dbReference>
<dbReference type="RefSeq" id="WP_189051147.1">
    <property type="nucleotide sequence ID" value="NZ_BMJQ01000016.1"/>
</dbReference>
<dbReference type="Pfam" id="PF07729">
    <property type="entry name" value="FCD"/>
    <property type="match status" value="1"/>
</dbReference>
<organism evidence="5 6">
    <name type="scientific">Aliidongia dinghuensis</name>
    <dbReference type="NCBI Taxonomy" id="1867774"/>
    <lineage>
        <taxon>Bacteria</taxon>
        <taxon>Pseudomonadati</taxon>
        <taxon>Pseudomonadota</taxon>
        <taxon>Alphaproteobacteria</taxon>
        <taxon>Rhodospirillales</taxon>
        <taxon>Dongiaceae</taxon>
        <taxon>Aliidongia</taxon>
    </lineage>
</organism>
<dbReference type="SMART" id="SM00345">
    <property type="entry name" value="HTH_GNTR"/>
    <property type="match status" value="1"/>
</dbReference>
<proteinExistence type="predicted"/>
<dbReference type="SMART" id="SM00895">
    <property type="entry name" value="FCD"/>
    <property type="match status" value="1"/>
</dbReference>
<dbReference type="SUPFAM" id="SSF48008">
    <property type="entry name" value="GntR ligand-binding domain-like"/>
    <property type="match status" value="1"/>
</dbReference>
<dbReference type="InterPro" id="IPR000524">
    <property type="entry name" value="Tscrpt_reg_HTH_GntR"/>
</dbReference>
<name>A0A8J2YZA8_9PROT</name>
<comment type="caution">
    <text evidence="5">The sequence shown here is derived from an EMBL/GenBank/DDBJ whole genome shotgun (WGS) entry which is preliminary data.</text>
</comment>
<gene>
    <name evidence="5" type="ORF">GCM10011611_52620</name>
</gene>